<dbReference type="Proteomes" id="UP001249851">
    <property type="component" value="Unassembled WGS sequence"/>
</dbReference>
<gene>
    <name evidence="2" type="ORF">P5673_018865</name>
</gene>
<dbReference type="AlphaFoldDB" id="A0AAD9QD21"/>
<accession>A0AAD9QD21</accession>
<evidence type="ECO:0000313" key="3">
    <source>
        <dbReference type="Proteomes" id="UP001249851"/>
    </source>
</evidence>
<sequence>MATQVGLSGSENQPISNKHPNPTTQKKRIILARYKGLCLNCIHMGHFGSQCQSSFRCKQCQQPYHSLLHKTTEDKEGASVNLQEDSDPKEQANVNATTTEPIAPIETTSHTYSMTSRTKVALQVVPDHTLTIENVKVIDNLTITTTRARDLLQWPYLKDPKIPDVDDKQVTMLIGANAPEPQVHEECWRGRSGEPYAARTVLGWAVLGPVNEANSSSSQAVNVNFVKYGDELSDQQMRQFLRLGDIDMNRSSKKAMSVEDQEALKRMENSGQIVDGQYETGMLWKSLDLDLENLRIERTLGIQWDVEKDAFLFKVHVPHSPSTKCGILSAVSSLYDPMGFVCPVILEAKKILQKLWKLNLGWDDEIPEDLQNQRHKWKYELSALSQVELPRCHLVHGRVCDISLHPFSDASEDGYGMCAFLRFVYASETVRCSFLVGRSRSSPVRPISIPRLELQAATSSVKING</sequence>
<dbReference type="EMBL" id="JARQWQ010000043">
    <property type="protein sequence ID" value="KAK2558666.1"/>
    <property type="molecule type" value="Genomic_DNA"/>
</dbReference>
<feature type="region of interest" description="Disordered" evidence="1">
    <location>
        <begin position="73"/>
        <end position="94"/>
    </location>
</feature>
<keyword evidence="3" id="KW-1185">Reference proteome</keyword>
<dbReference type="Pfam" id="PF05380">
    <property type="entry name" value="Peptidase_A17"/>
    <property type="match status" value="1"/>
</dbReference>
<name>A0AAD9QD21_ACRCE</name>
<evidence type="ECO:0000313" key="2">
    <source>
        <dbReference type="EMBL" id="KAK2558666.1"/>
    </source>
</evidence>
<proteinExistence type="predicted"/>
<evidence type="ECO:0000256" key="1">
    <source>
        <dbReference type="SAM" id="MobiDB-lite"/>
    </source>
</evidence>
<reference evidence="2" key="1">
    <citation type="journal article" date="2023" name="G3 (Bethesda)">
        <title>Whole genome assembly and annotation of the endangered Caribbean coral Acropora cervicornis.</title>
        <authorList>
            <person name="Selwyn J.D."/>
            <person name="Vollmer S.V."/>
        </authorList>
    </citation>
    <scope>NUCLEOTIDE SEQUENCE</scope>
    <source>
        <strain evidence="2">K2</strain>
    </source>
</reference>
<feature type="region of interest" description="Disordered" evidence="1">
    <location>
        <begin position="1"/>
        <end position="24"/>
    </location>
</feature>
<protein>
    <recommendedName>
        <fullName evidence="4">Peptidase aspartic putative domain-containing protein</fullName>
    </recommendedName>
</protein>
<dbReference type="InterPro" id="IPR008042">
    <property type="entry name" value="Retrotrans_Pao"/>
</dbReference>
<organism evidence="2 3">
    <name type="scientific">Acropora cervicornis</name>
    <name type="common">Staghorn coral</name>
    <dbReference type="NCBI Taxonomy" id="6130"/>
    <lineage>
        <taxon>Eukaryota</taxon>
        <taxon>Metazoa</taxon>
        <taxon>Cnidaria</taxon>
        <taxon>Anthozoa</taxon>
        <taxon>Hexacorallia</taxon>
        <taxon>Scleractinia</taxon>
        <taxon>Astrocoeniina</taxon>
        <taxon>Acroporidae</taxon>
        <taxon>Acropora</taxon>
    </lineage>
</organism>
<evidence type="ECO:0008006" key="4">
    <source>
        <dbReference type="Google" id="ProtNLM"/>
    </source>
</evidence>
<dbReference type="PANTHER" id="PTHR47331">
    <property type="entry name" value="PHD-TYPE DOMAIN-CONTAINING PROTEIN"/>
    <property type="match status" value="1"/>
</dbReference>
<comment type="caution">
    <text evidence="2">The sequence shown here is derived from an EMBL/GenBank/DDBJ whole genome shotgun (WGS) entry which is preliminary data.</text>
</comment>
<reference evidence="2" key="2">
    <citation type="journal article" date="2023" name="Science">
        <title>Genomic signatures of disease resistance in endangered staghorn corals.</title>
        <authorList>
            <person name="Vollmer S.V."/>
            <person name="Selwyn J.D."/>
            <person name="Despard B.A."/>
            <person name="Roesel C.L."/>
        </authorList>
    </citation>
    <scope>NUCLEOTIDE SEQUENCE</scope>
    <source>
        <strain evidence="2">K2</strain>
    </source>
</reference>